<dbReference type="GeneID" id="8301724"/>
<dbReference type="SMART" id="SM00364">
    <property type="entry name" value="LRR_BAC"/>
    <property type="match status" value="3"/>
</dbReference>
<keyword evidence="9" id="KW-1185">Reference proteome</keyword>
<dbReference type="InterPro" id="IPR046956">
    <property type="entry name" value="RLP23-like"/>
</dbReference>
<keyword evidence="3" id="KW-0732">Signal</keyword>
<keyword evidence="4" id="KW-1133">Transmembrane helix</keyword>
<keyword evidence="2" id="KW-0812">Transmembrane</keyword>
<protein>
    <recommendedName>
        <fullName evidence="10">F-box domain-containing protein</fullName>
    </recommendedName>
</protein>
<keyword evidence="5" id="KW-0472">Membrane</keyword>
<dbReference type="InterPro" id="IPR032675">
    <property type="entry name" value="LRR_dom_sf"/>
</dbReference>
<evidence type="ECO:0000313" key="8">
    <source>
        <dbReference type="EMBL" id="EER33466.1"/>
    </source>
</evidence>
<dbReference type="eggNOG" id="ENOG502RAY5">
    <property type="taxonomic scope" value="Eukaryota"/>
</dbReference>
<dbReference type="SUPFAM" id="SSF52058">
    <property type="entry name" value="L domain-like"/>
    <property type="match status" value="2"/>
</dbReference>
<feature type="region of interest" description="Disordered" evidence="7">
    <location>
        <begin position="205"/>
        <end position="234"/>
    </location>
</feature>
<dbReference type="PROSITE" id="PS51450">
    <property type="entry name" value="LRR"/>
    <property type="match status" value="2"/>
</dbReference>
<evidence type="ECO:0000256" key="7">
    <source>
        <dbReference type="SAM" id="MobiDB-lite"/>
    </source>
</evidence>
<dbReference type="GO" id="GO:0016020">
    <property type="term" value="C:membrane"/>
    <property type="evidence" value="ECO:0007669"/>
    <property type="project" value="UniProtKB-SubCell"/>
</dbReference>
<evidence type="ECO:0000256" key="1">
    <source>
        <dbReference type="ARBA" id="ARBA00004370"/>
    </source>
</evidence>
<evidence type="ECO:0000256" key="6">
    <source>
        <dbReference type="ARBA" id="ARBA00023180"/>
    </source>
</evidence>
<dbReference type="Gene3D" id="3.80.10.10">
    <property type="entry name" value="Ribonuclease Inhibitor"/>
    <property type="match status" value="1"/>
</dbReference>
<dbReference type="Proteomes" id="UP000002037">
    <property type="component" value="Unassembled WGS sequence"/>
</dbReference>
<evidence type="ECO:0000256" key="5">
    <source>
        <dbReference type="ARBA" id="ARBA00023136"/>
    </source>
</evidence>
<evidence type="ECO:0000256" key="2">
    <source>
        <dbReference type="ARBA" id="ARBA00022692"/>
    </source>
</evidence>
<evidence type="ECO:0000313" key="9">
    <source>
        <dbReference type="Proteomes" id="UP000002037"/>
    </source>
</evidence>
<proteinExistence type="predicted"/>
<dbReference type="VEuPathDB" id="FungiDB:CTRG_02284"/>
<organism evidence="8 9">
    <name type="scientific">Candida tropicalis (strain ATCC MYA-3404 / T1)</name>
    <name type="common">Yeast</name>
    <dbReference type="NCBI Taxonomy" id="294747"/>
    <lineage>
        <taxon>Eukaryota</taxon>
        <taxon>Fungi</taxon>
        <taxon>Dikarya</taxon>
        <taxon>Ascomycota</taxon>
        <taxon>Saccharomycotina</taxon>
        <taxon>Pichiomycetes</taxon>
        <taxon>Debaryomycetaceae</taxon>
        <taxon>Candida/Lodderomyces clade</taxon>
        <taxon>Candida</taxon>
    </lineage>
</organism>
<comment type="subcellular location">
    <subcellularLocation>
        <location evidence="1">Membrane</location>
    </subcellularLocation>
</comment>
<dbReference type="InterPro" id="IPR001611">
    <property type="entry name" value="Leu-rich_rpt"/>
</dbReference>
<dbReference type="HOGENOM" id="CLU_021918_0_0_1"/>
<keyword evidence="6" id="KW-0325">Glycoprotein</keyword>
<dbReference type="AlphaFoldDB" id="C5M9X2"/>
<gene>
    <name evidence="8" type="ORF">CTRG_02284</name>
</gene>
<evidence type="ECO:0000256" key="4">
    <source>
        <dbReference type="ARBA" id="ARBA00022989"/>
    </source>
</evidence>
<feature type="compositionally biased region" description="Acidic residues" evidence="7">
    <location>
        <begin position="205"/>
        <end position="217"/>
    </location>
</feature>
<evidence type="ECO:0000256" key="3">
    <source>
        <dbReference type="ARBA" id="ARBA00022729"/>
    </source>
</evidence>
<dbReference type="RefSeq" id="XP_002547987.1">
    <property type="nucleotide sequence ID" value="XM_002547941.1"/>
</dbReference>
<dbReference type="EMBL" id="GG692397">
    <property type="protein sequence ID" value="EER33466.1"/>
    <property type="molecule type" value="Genomic_DNA"/>
</dbReference>
<dbReference type="OrthoDB" id="676979at2759"/>
<name>C5M9X2_CANTT</name>
<reference evidence="8 9" key="1">
    <citation type="journal article" date="2009" name="Nature">
        <title>Evolution of pathogenicity and sexual reproduction in eight Candida genomes.</title>
        <authorList>
            <person name="Butler G."/>
            <person name="Rasmussen M.D."/>
            <person name="Lin M.F."/>
            <person name="Santos M.A."/>
            <person name="Sakthikumar S."/>
            <person name="Munro C.A."/>
            <person name="Rheinbay E."/>
            <person name="Grabherr M."/>
            <person name="Forche A."/>
            <person name="Reedy J.L."/>
            <person name="Agrafioti I."/>
            <person name="Arnaud M.B."/>
            <person name="Bates S."/>
            <person name="Brown A.J."/>
            <person name="Brunke S."/>
            <person name="Costanzo M.C."/>
            <person name="Fitzpatrick D.A."/>
            <person name="de Groot P.W."/>
            <person name="Harris D."/>
            <person name="Hoyer L.L."/>
            <person name="Hube B."/>
            <person name="Klis F.M."/>
            <person name="Kodira C."/>
            <person name="Lennard N."/>
            <person name="Logue M.E."/>
            <person name="Martin R."/>
            <person name="Neiman A.M."/>
            <person name="Nikolaou E."/>
            <person name="Quail M.A."/>
            <person name="Quinn J."/>
            <person name="Santos M.C."/>
            <person name="Schmitzberger F.F."/>
            <person name="Sherlock G."/>
            <person name="Shah P."/>
            <person name="Silverstein K.A."/>
            <person name="Skrzypek M.S."/>
            <person name="Soll D."/>
            <person name="Staggs R."/>
            <person name="Stansfield I."/>
            <person name="Stumpf M.P."/>
            <person name="Sudbery P.E."/>
            <person name="Srikantha T."/>
            <person name="Zeng Q."/>
            <person name="Berman J."/>
            <person name="Berriman M."/>
            <person name="Heitman J."/>
            <person name="Gow N.A."/>
            <person name="Lorenz M.C."/>
            <person name="Birren B.W."/>
            <person name="Kellis M."/>
            <person name="Cuomo C.A."/>
        </authorList>
    </citation>
    <scope>NUCLEOTIDE SEQUENCE [LARGE SCALE GENOMIC DNA]</scope>
    <source>
        <strain evidence="9">ATCC MYA-3404 / T1</strain>
    </source>
</reference>
<accession>C5M9X2</accession>
<sequence>MGQMSLLDLPPEIIVHIIKCLPREALRQLKDVPELRLYILPILYKNVKLISPRIRDDDIDSSMRYVYSLPFSLPEIEGIGIEELFTIIKNNDVETLGTATITDPYYLFMLHKEYPEALKSTKIIVDFNRFEWVREMDTTLLYFESLDALPYEIIGLHSVNKKHTRPVSHIVVEVPASDSEDDSEDDLEDDLEEIFTELRLEEVPDEDVEENLEDDGSDLQLDIADNPDEGQEVDDMDVASDNESVLGGDNESDIDTLGEPEDDVEAQILSEANFVKPFMSFSQLTSLSIKHLYGSSLQFIPSTIIDLSIDEFHVISVHGTALFPEGLRSLEINQLSKVFPDDDDPVDISYLENLETFQCCSTSEYSLPKNLQSIDAEDSLNLLQLVSECPSLKSIKCLYCKLEGVLNEGLSISNELEVMEIDERFLQNFPKYQLKPFRTRHVGNPDDEMNETVVFKFPERLKNLKLQYASDDRAYEKVQLFSNRPETALSHLTYLCLTVEQNGQCIGQLPPSLRELFIHNSENVNFNILKILNNLTKLIIKYVYLTEFDYDLPDNLREFHFRNNRCEVFKIRAKNLDYLEVQSIHIDKLNDSNFQVPESVTTLSIVCSNIQEIDSSFKFPPNLRQLSLEDNKLSTLPQLPSSLLRLSLQYNKFSELKTPIDLPPNLEELDLSCNHLPDGFIFSNLNLNKLTNLKRLMLQEVDGLFEGNIPMLDLSDLPKSLVELNLNRCRIQRIIGKFSDFPHLEKLDLRSNNNNDNSITELLDIKEDSLEYPYFPDSLKHLWINRLSDNENECEIIDNILKVVLKKPNIITAIVTDKYIDEEGVAHDSMRVFTANDFDRCLEENQWCQFPINFN</sequence>
<dbReference type="PANTHER" id="PTHR48063:SF112">
    <property type="entry name" value="RECEPTOR LIKE PROTEIN 30-LIKE"/>
    <property type="match status" value="1"/>
</dbReference>
<evidence type="ECO:0008006" key="10">
    <source>
        <dbReference type="Google" id="ProtNLM"/>
    </source>
</evidence>
<dbReference type="PANTHER" id="PTHR48063">
    <property type="entry name" value="LRR RECEPTOR-LIKE KINASE"/>
    <property type="match status" value="1"/>
</dbReference>
<dbReference type="KEGG" id="ctp:CTRG_02284"/>
<dbReference type="Pfam" id="PF13516">
    <property type="entry name" value="LRR_6"/>
    <property type="match status" value="1"/>
</dbReference>
<feature type="compositionally biased region" description="Acidic residues" evidence="7">
    <location>
        <begin position="225"/>
        <end position="234"/>
    </location>
</feature>